<reference evidence="2" key="1">
    <citation type="journal article" date="2008" name="Nat. Genet.">
        <title>The Pristionchus pacificus genome provides a unique perspective on nematode lifestyle and parasitism.</title>
        <authorList>
            <person name="Dieterich C."/>
            <person name="Clifton S.W."/>
            <person name="Schuster L.N."/>
            <person name="Chinwalla A."/>
            <person name="Delehaunty K."/>
            <person name="Dinkelacker I."/>
            <person name="Fulton L."/>
            <person name="Fulton R."/>
            <person name="Godfrey J."/>
            <person name="Minx P."/>
            <person name="Mitreva M."/>
            <person name="Roeseler W."/>
            <person name="Tian H."/>
            <person name="Witte H."/>
            <person name="Yang S.P."/>
            <person name="Wilson R.K."/>
            <person name="Sommer R.J."/>
        </authorList>
    </citation>
    <scope>NUCLEOTIDE SEQUENCE [LARGE SCALE GENOMIC DNA]</scope>
    <source>
        <strain evidence="2">PS312</strain>
    </source>
</reference>
<accession>A0A2A6C4E4</accession>
<proteinExistence type="predicted"/>
<dbReference type="Proteomes" id="UP000005239">
    <property type="component" value="Unassembled WGS sequence"/>
</dbReference>
<name>A0A2A6C4E4_PRIPA</name>
<protein>
    <submittedName>
        <fullName evidence="1">Uncharacterized protein</fullName>
    </submittedName>
</protein>
<organism evidence="1 2">
    <name type="scientific">Pristionchus pacificus</name>
    <name type="common">Parasitic nematode worm</name>
    <dbReference type="NCBI Taxonomy" id="54126"/>
    <lineage>
        <taxon>Eukaryota</taxon>
        <taxon>Metazoa</taxon>
        <taxon>Ecdysozoa</taxon>
        <taxon>Nematoda</taxon>
        <taxon>Chromadorea</taxon>
        <taxon>Rhabditida</taxon>
        <taxon>Rhabditina</taxon>
        <taxon>Diplogasteromorpha</taxon>
        <taxon>Diplogasteroidea</taxon>
        <taxon>Neodiplogasteridae</taxon>
        <taxon>Pristionchus</taxon>
    </lineage>
</organism>
<accession>A0A8R1UTS4</accession>
<sequence>MARQIGSAILVDGSTTRPTRMSVAPSIEPSHALLAKYQSQVESHLDKVSLQLDEDIAAMRRKLKENRGMIDNHNERKTILEKEISKYEMEKLEHDKLYEDTLRKVADREESLLRDEILLQSTKDRAQRGKATSKEDEIAVIHSSSHDDLRIRLDAANAKIAQLQLHLGGEKERKGHHRGMTRVWEKAREEGQRLAKEKNKQDAHIAQLRKDVAAADGALKKIREEVQNEIETFESNPKHAGQLRERANAFENEKIIGADHFGELMSKLKERTAGSAKTDSEIVRAIRDELVKTVSRIRKQYSNLRQAKTGFVEDAESTDSELENLDGQHTSMALRSEMLQRQAEEMEKLILSSAVARSSKSTRPSRPKTVRPGGGRTAHTGSTEESTDTLPMRRTPKKTVGVSSAVEKAKSRNVAAKRRVTAMKVAKDRLTIQLDEAEARVAFEREEVKELAHRLKKLEEDRIEVVRNKEKNAIDTVTVETMESREGKRATERAVELQQQKDLVDFEVRELQSQIESEEQSLHDLRKKLEPYEKMDVVAYEEERKGHAIELRRLKNYHTDLKKAIREKQKELSLSVVQRESAVDKANATLNLDTSVRVERQREVEEVQKKIEELEKEIQTMGLSAVSL</sequence>
<dbReference type="EnsemblMetazoa" id="PPA40635.1">
    <property type="protein sequence ID" value="PPA40635.1"/>
    <property type="gene ID" value="WBGene00279004"/>
</dbReference>
<evidence type="ECO:0000313" key="2">
    <source>
        <dbReference type="Proteomes" id="UP000005239"/>
    </source>
</evidence>
<reference evidence="1" key="2">
    <citation type="submission" date="2022-06" db="UniProtKB">
        <authorList>
            <consortium name="EnsemblMetazoa"/>
        </authorList>
    </citation>
    <scope>IDENTIFICATION</scope>
    <source>
        <strain evidence="1">PS312</strain>
    </source>
</reference>
<keyword evidence="2" id="KW-1185">Reference proteome</keyword>
<evidence type="ECO:0000313" key="1">
    <source>
        <dbReference type="EnsemblMetazoa" id="PPA40635.1"/>
    </source>
</evidence>
<dbReference type="AlphaFoldDB" id="A0A2A6C4E4"/>
<dbReference type="OrthoDB" id="10532343at2759"/>
<gene>
    <name evidence="1" type="primary">WBGene00279004</name>
</gene>